<gene>
    <name evidence="1" type="ORF">EM308_15510</name>
</gene>
<proteinExistence type="predicted"/>
<dbReference type="Proteomes" id="UP000175968">
    <property type="component" value="Chromosome"/>
</dbReference>
<dbReference type="KEGG" id="fgl:EM308_15510"/>
<evidence type="ECO:0000313" key="2">
    <source>
        <dbReference type="Proteomes" id="UP000175968"/>
    </source>
</evidence>
<dbReference type="AlphaFoldDB" id="A0AAC9N7M9"/>
<organism evidence="1 2">
    <name type="scientific">Flavobacterium gilvum</name>
    <dbReference type="NCBI Taxonomy" id="1492737"/>
    <lineage>
        <taxon>Bacteria</taxon>
        <taxon>Pseudomonadati</taxon>
        <taxon>Bacteroidota</taxon>
        <taxon>Flavobacteriia</taxon>
        <taxon>Flavobacteriales</taxon>
        <taxon>Flavobacteriaceae</taxon>
        <taxon>Flavobacterium</taxon>
    </lineage>
</organism>
<sequence>MNIFYFFYIKVISMRNILDAAEKFFLNHQITKNKQYQLKLFCLMFFIVTFSHAQQMNISKQERSWLLNSISKIDKDYDPKEKMLTQKIKGWFYHIDASSGNFHETRGSLFYAVKLMDYGGKENVNKAIDIIESTIALQDTVSGSKTRGVWPYFKEEPLATKKSPVDYNWADFNAVSLLDIWMEHQKELPADLKTKIKKAILLAAQAIQKRNITPSYTNIVIMGTYVTYMTAELFGQKEMLQYAQKRLNNFYDFTLKNGGFEEYNSPTYTIVALDELNRMQRHIKEPSALAKIDSLYALSWNMIARHYHKPTGQWVGPHSRAYSPVVDSLFSGILYKASGGKVGAPSFTGDIKTTHKIPPYLLHYFLTPKYPRTESDVFIKSEPQVKGTAYMTQKYAIATANRCSLWNQRHPLLVYWGTDKKTEYYQVRFLHDFFDFSSASIYSVQDKNKVLTGINFVTDGGDKHITIDRIKNGQFKASDLRLRFEFPASTTISNLKLPNDILQPFGFLAGDLPFFIQPYKLVFGDLKGKWETGRDGTKAWIDFVIYSGDSRDFNLSEIKTAFLGFAMTIDETLGKGAKNVKVDETGNDQLNVQWNNLKLQVGTKPTTQPFNLMPNY</sequence>
<protein>
    <submittedName>
        <fullName evidence="1">Uncharacterized protein</fullName>
    </submittedName>
</protein>
<keyword evidence="2" id="KW-1185">Reference proteome</keyword>
<dbReference type="PANTHER" id="PTHR40616:SF1">
    <property type="entry name" value="LINALOOL DEHYDRATASE_ISOMERASE DOMAIN-CONTAINING PROTEIN"/>
    <property type="match status" value="1"/>
</dbReference>
<name>A0AAC9N7M9_9FLAO</name>
<accession>A0AAC9N7M9</accession>
<reference evidence="1 2" key="1">
    <citation type="submission" date="2016-10" db="EMBL/GenBank/DDBJ databases">
        <title>Flavobacterium gilvum sp. nov., isolated from stream water.</title>
        <authorList>
            <person name="Shin S.-K."/>
            <person name="Cho Y.-J."/>
            <person name="Yi H."/>
        </authorList>
    </citation>
    <scope>NUCLEOTIDE SEQUENCE [LARGE SCALE GENOMIC DNA]</scope>
    <source>
        <strain evidence="1 2">EM1308</strain>
    </source>
</reference>
<dbReference type="EMBL" id="CP017479">
    <property type="protein sequence ID" value="AOW10783.1"/>
    <property type="molecule type" value="Genomic_DNA"/>
</dbReference>
<evidence type="ECO:0000313" key="1">
    <source>
        <dbReference type="EMBL" id="AOW10783.1"/>
    </source>
</evidence>
<dbReference type="PANTHER" id="PTHR40616">
    <property type="entry name" value="LINALOOL DEHYDRATASE_ISOMERASE DOMAIN-CONTAINING PROTEIN"/>
    <property type="match status" value="1"/>
</dbReference>